<comment type="similarity">
    <text evidence="1">Belongs to the mandelate racemase/muconate lactonizing enzyme family.</text>
</comment>
<dbReference type="InterPro" id="IPR034593">
    <property type="entry name" value="DgoD-like"/>
</dbReference>
<dbReference type="PANTHER" id="PTHR48080">
    <property type="entry name" value="D-GALACTONATE DEHYDRATASE-RELATED"/>
    <property type="match status" value="1"/>
</dbReference>
<organism evidence="4 5">
    <name type="scientific">Streptomyces hebeiensis</name>
    <dbReference type="NCBI Taxonomy" id="229486"/>
    <lineage>
        <taxon>Bacteria</taxon>
        <taxon>Bacillati</taxon>
        <taxon>Actinomycetota</taxon>
        <taxon>Actinomycetes</taxon>
        <taxon>Kitasatosporales</taxon>
        <taxon>Streptomycetaceae</taxon>
        <taxon>Streptomyces</taxon>
    </lineage>
</organism>
<feature type="domain" description="Mandelate racemase/muconate lactonizing enzyme C-terminal" evidence="3">
    <location>
        <begin position="134"/>
        <end position="228"/>
    </location>
</feature>
<dbReference type="EMBL" id="BAAAKV010000085">
    <property type="protein sequence ID" value="GAA1196935.1"/>
    <property type="molecule type" value="Genomic_DNA"/>
</dbReference>
<keyword evidence="5" id="KW-1185">Reference proteome</keyword>
<dbReference type="Pfam" id="PF13378">
    <property type="entry name" value="MR_MLE_C"/>
    <property type="match status" value="1"/>
</dbReference>
<name>A0ABP4FTJ6_9ACTN</name>
<evidence type="ECO:0000256" key="1">
    <source>
        <dbReference type="ARBA" id="ARBA00008031"/>
    </source>
</evidence>
<dbReference type="RefSeq" id="WP_344284054.1">
    <property type="nucleotide sequence ID" value="NZ_BAAAKV010000085.1"/>
</dbReference>
<dbReference type="InterPro" id="IPR029017">
    <property type="entry name" value="Enolase-like_N"/>
</dbReference>
<dbReference type="Gene3D" id="3.20.20.120">
    <property type="entry name" value="Enolase-like C-terminal domain"/>
    <property type="match status" value="1"/>
</dbReference>
<reference evidence="5" key="1">
    <citation type="journal article" date="2019" name="Int. J. Syst. Evol. Microbiol.">
        <title>The Global Catalogue of Microorganisms (GCM) 10K type strain sequencing project: providing services to taxonomists for standard genome sequencing and annotation.</title>
        <authorList>
            <consortium name="The Broad Institute Genomics Platform"/>
            <consortium name="The Broad Institute Genome Sequencing Center for Infectious Disease"/>
            <person name="Wu L."/>
            <person name="Ma J."/>
        </authorList>
    </citation>
    <scope>NUCLEOTIDE SEQUENCE [LARGE SCALE GENOMIC DNA]</scope>
    <source>
        <strain evidence="5">JCM 12696</strain>
    </source>
</reference>
<dbReference type="InterPro" id="IPR029065">
    <property type="entry name" value="Enolase_C-like"/>
</dbReference>
<evidence type="ECO:0000313" key="4">
    <source>
        <dbReference type="EMBL" id="GAA1196935.1"/>
    </source>
</evidence>
<accession>A0ABP4FTJ6</accession>
<dbReference type="Gene3D" id="3.30.390.10">
    <property type="entry name" value="Enolase-like, N-terminal domain"/>
    <property type="match status" value="1"/>
</dbReference>
<dbReference type="InterPro" id="IPR013342">
    <property type="entry name" value="Mandelate_racemase_C"/>
</dbReference>
<dbReference type="Pfam" id="PF02746">
    <property type="entry name" value="MR_MLE_N"/>
    <property type="match status" value="1"/>
</dbReference>
<evidence type="ECO:0000256" key="2">
    <source>
        <dbReference type="ARBA" id="ARBA00022723"/>
    </source>
</evidence>
<dbReference type="SUPFAM" id="SSF51604">
    <property type="entry name" value="Enolase C-terminal domain-like"/>
    <property type="match status" value="1"/>
</dbReference>
<dbReference type="Proteomes" id="UP001501371">
    <property type="component" value="Unassembled WGS sequence"/>
</dbReference>
<evidence type="ECO:0000259" key="3">
    <source>
        <dbReference type="SMART" id="SM00922"/>
    </source>
</evidence>
<dbReference type="SUPFAM" id="SSF54826">
    <property type="entry name" value="Enolase N-terminal domain-like"/>
    <property type="match status" value="1"/>
</dbReference>
<comment type="caution">
    <text evidence="4">The sequence shown here is derived from an EMBL/GenBank/DDBJ whole genome shotgun (WGS) entry which is preliminary data.</text>
</comment>
<evidence type="ECO:0000313" key="5">
    <source>
        <dbReference type="Proteomes" id="UP001501371"/>
    </source>
</evidence>
<dbReference type="SFLD" id="SFLDS00001">
    <property type="entry name" value="Enolase"/>
    <property type="match status" value="1"/>
</dbReference>
<proteinExistence type="inferred from homology"/>
<sequence>MFDPAFLRSMTGTALRVLYETRPAPGTRDWSVLRVALHNAGHTGRGEATLVTYATEHGPAAALAQVDAVRHRLERMITPVDLLDLLPAGPARNALDSALWDLLAKRSGQRVWQLLGLPRPRPLPTIRTVPLLDPASLSRALRSSATHPAIKLKLGAGGVEDDIARLEAVRRHRPDAWLMADADGAWDVDRLRTMLPVLESHGVRLLEQPLPSWQARALARLRRPFPIICDLSYGDEGDLGRVADQYDGINVKLDVAGGLTATLGVIERARQRGLSALVGSLPATERAMAAVLHVGLSADHVNLPERLWMPDDIALQPNRANGVSEPLPRSVWG</sequence>
<dbReference type="InterPro" id="IPR013341">
    <property type="entry name" value="Mandelate_racemase_N_dom"/>
</dbReference>
<dbReference type="PANTHER" id="PTHR48080:SF3">
    <property type="entry name" value="ENOLASE SUPERFAMILY MEMBER DDB_G0284701"/>
    <property type="match status" value="1"/>
</dbReference>
<keyword evidence="2" id="KW-0479">Metal-binding</keyword>
<dbReference type="SMART" id="SM00922">
    <property type="entry name" value="MR_MLE"/>
    <property type="match status" value="1"/>
</dbReference>
<gene>
    <name evidence="4" type="ORF">GCM10009654_62330</name>
</gene>
<dbReference type="InterPro" id="IPR036849">
    <property type="entry name" value="Enolase-like_C_sf"/>
</dbReference>
<protein>
    <submittedName>
        <fullName evidence="4">Dipeptide epimerase</fullName>
    </submittedName>
</protein>